<sequence>MARVTLEETQGPGRGEDFATLAAHVKDFRAGGYDVDTVTESVCAKCGGRAFEIGVDDEAGCAERLCVGCGDAVLIADSVDHWPEAEPVQCECPCGGEEFAIAVGFAPVGDGSDDVRWVSIGLRCLRDGMLGVYTDWKIDYSPSGHLRGMA</sequence>
<organism evidence="1 2">
    <name type="scientific">Rhodococcus tukisamuensis</name>
    <dbReference type="NCBI Taxonomy" id="168276"/>
    <lineage>
        <taxon>Bacteria</taxon>
        <taxon>Bacillati</taxon>
        <taxon>Actinomycetota</taxon>
        <taxon>Actinomycetes</taxon>
        <taxon>Mycobacteriales</taxon>
        <taxon>Nocardiaceae</taxon>
        <taxon>Rhodococcus</taxon>
    </lineage>
</organism>
<reference evidence="1 2" key="1">
    <citation type="submission" date="2016-10" db="EMBL/GenBank/DDBJ databases">
        <authorList>
            <person name="de Groot N.N."/>
        </authorList>
    </citation>
    <scope>NUCLEOTIDE SEQUENCE [LARGE SCALE GENOMIC DNA]</scope>
    <source>
        <strain evidence="1 2">JCM 11308</strain>
    </source>
</reference>
<proteinExistence type="predicted"/>
<evidence type="ECO:0000313" key="2">
    <source>
        <dbReference type="Proteomes" id="UP000199417"/>
    </source>
</evidence>
<gene>
    <name evidence="1" type="ORF">SAMN05444580_101758</name>
</gene>
<accession>A0A1G6P2B3</accession>
<keyword evidence="2" id="KW-1185">Reference proteome</keyword>
<dbReference type="AlphaFoldDB" id="A0A1G6P2B3"/>
<protein>
    <submittedName>
        <fullName evidence="1">Uncharacterized protein</fullName>
    </submittedName>
</protein>
<evidence type="ECO:0000313" key="1">
    <source>
        <dbReference type="EMBL" id="SDC74148.1"/>
    </source>
</evidence>
<dbReference type="Proteomes" id="UP000199417">
    <property type="component" value="Unassembled WGS sequence"/>
</dbReference>
<name>A0A1G6P2B3_9NOCA</name>
<dbReference type="EMBL" id="FNAB01000001">
    <property type="protein sequence ID" value="SDC74148.1"/>
    <property type="molecule type" value="Genomic_DNA"/>
</dbReference>